<dbReference type="EMBL" id="MU860504">
    <property type="protein sequence ID" value="KAK4233656.1"/>
    <property type="molecule type" value="Genomic_DNA"/>
</dbReference>
<gene>
    <name evidence="1" type="ORF">C8A03DRAFT_19304</name>
</gene>
<evidence type="ECO:0008006" key="3">
    <source>
        <dbReference type="Google" id="ProtNLM"/>
    </source>
</evidence>
<reference evidence="1" key="1">
    <citation type="journal article" date="2023" name="Mol. Phylogenet. Evol.">
        <title>Genome-scale phylogeny and comparative genomics of the fungal order Sordariales.</title>
        <authorList>
            <person name="Hensen N."/>
            <person name="Bonometti L."/>
            <person name="Westerberg I."/>
            <person name="Brannstrom I.O."/>
            <person name="Guillou S."/>
            <person name="Cros-Aarteil S."/>
            <person name="Calhoun S."/>
            <person name="Haridas S."/>
            <person name="Kuo A."/>
            <person name="Mondo S."/>
            <person name="Pangilinan J."/>
            <person name="Riley R."/>
            <person name="LaButti K."/>
            <person name="Andreopoulos B."/>
            <person name="Lipzen A."/>
            <person name="Chen C."/>
            <person name="Yan M."/>
            <person name="Daum C."/>
            <person name="Ng V."/>
            <person name="Clum A."/>
            <person name="Steindorff A."/>
            <person name="Ohm R.A."/>
            <person name="Martin F."/>
            <person name="Silar P."/>
            <person name="Natvig D.O."/>
            <person name="Lalanne C."/>
            <person name="Gautier V."/>
            <person name="Ament-Velasquez S.L."/>
            <person name="Kruys A."/>
            <person name="Hutchinson M.I."/>
            <person name="Powell A.J."/>
            <person name="Barry K."/>
            <person name="Miller A.N."/>
            <person name="Grigoriev I.V."/>
            <person name="Debuchy R."/>
            <person name="Gladieux P."/>
            <person name="Hiltunen Thoren M."/>
            <person name="Johannesson H."/>
        </authorList>
    </citation>
    <scope>NUCLEOTIDE SEQUENCE</scope>
    <source>
        <strain evidence="1">CBS 532.94</strain>
    </source>
</reference>
<organism evidence="1 2">
    <name type="scientific">Achaetomium macrosporum</name>
    <dbReference type="NCBI Taxonomy" id="79813"/>
    <lineage>
        <taxon>Eukaryota</taxon>
        <taxon>Fungi</taxon>
        <taxon>Dikarya</taxon>
        <taxon>Ascomycota</taxon>
        <taxon>Pezizomycotina</taxon>
        <taxon>Sordariomycetes</taxon>
        <taxon>Sordariomycetidae</taxon>
        <taxon>Sordariales</taxon>
        <taxon>Chaetomiaceae</taxon>
        <taxon>Achaetomium</taxon>
    </lineage>
</organism>
<dbReference type="Proteomes" id="UP001303760">
    <property type="component" value="Unassembled WGS sequence"/>
</dbReference>
<reference evidence="1" key="2">
    <citation type="submission" date="2023-05" db="EMBL/GenBank/DDBJ databases">
        <authorList>
            <consortium name="Lawrence Berkeley National Laboratory"/>
            <person name="Steindorff A."/>
            <person name="Hensen N."/>
            <person name="Bonometti L."/>
            <person name="Westerberg I."/>
            <person name="Brannstrom I.O."/>
            <person name="Guillou S."/>
            <person name="Cros-Aarteil S."/>
            <person name="Calhoun S."/>
            <person name="Haridas S."/>
            <person name="Kuo A."/>
            <person name="Mondo S."/>
            <person name="Pangilinan J."/>
            <person name="Riley R."/>
            <person name="Labutti K."/>
            <person name="Andreopoulos B."/>
            <person name="Lipzen A."/>
            <person name="Chen C."/>
            <person name="Yanf M."/>
            <person name="Daum C."/>
            <person name="Ng V."/>
            <person name="Clum A."/>
            <person name="Ohm R."/>
            <person name="Martin F."/>
            <person name="Silar P."/>
            <person name="Natvig D."/>
            <person name="Lalanne C."/>
            <person name="Gautier V."/>
            <person name="Ament-Velasquez S.L."/>
            <person name="Kruys A."/>
            <person name="Hutchinson M.I."/>
            <person name="Powell A.J."/>
            <person name="Barry K."/>
            <person name="Miller A.N."/>
            <person name="Grigoriev I.V."/>
            <person name="Debuchy R."/>
            <person name="Gladieux P."/>
            <person name="Thoren M.H."/>
            <person name="Johannesson H."/>
        </authorList>
    </citation>
    <scope>NUCLEOTIDE SEQUENCE</scope>
    <source>
        <strain evidence="1">CBS 532.94</strain>
    </source>
</reference>
<name>A0AAN7H3S9_9PEZI</name>
<accession>A0AAN7H3S9</accession>
<comment type="caution">
    <text evidence="1">The sequence shown here is derived from an EMBL/GenBank/DDBJ whole genome shotgun (WGS) entry which is preliminary data.</text>
</comment>
<keyword evidence="2" id="KW-1185">Reference proteome</keyword>
<proteinExistence type="predicted"/>
<evidence type="ECO:0000313" key="1">
    <source>
        <dbReference type="EMBL" id="KAK4233656.1"/>
    </source>
</evidence>
<sequence>MPSHAPESAAAPASTILPVFSQEQYDSLDALLADLNTWGRSHGLGFTKMRPSNYVNGSPTRYDIACDRGGRVEGSRATIRRTSTARTGCKWLGIAKALVSNGRKGTFEVKHTQHNHETTAGHQAELSTHQVHRGLSDPMKAEIAALSLNPAQKPRDIFSYLKKSYPDVVFT</sequence>
<evidence type="ECO:0000313" key="2">
    <source>
        <dbReference type="Proteomes" id="UP001303760"/>
    </source>
</evidence>
<dbReference type="AlphaFoldDB" id="A0AAN7H3S9"/>
<protein>
    <recommendedName>
        <fullName evidence="3">FAR1 domain-containing protein</fullName>
    </recommendedName>
</protein>